<dbReference type="RefSeq" id="WP_199109912.1">
    <property type="nucleotide sequence ID" value="NZ_JAHWXQ010000002.1"/>
</dbReference>
<dbReference type="Pfam" id="PF15711">
    <property type="entry name" value="ILEI"/>
    <property type="match status" value="1"/>
</dbReference>
<dbReference type="SUPFAM" id="SSF52129">
    <property type="entry name" value="Caspase-like"/>
    <property type="match status" value="1"/>
</dbReference>
<name>A0ABS6XBR2_9BACT</name>
<protein>
    <recommendedName>
        <fullName evidence="6">Gingipain domain-containing protein</fullName>
    </recommendedName>
</protein>
<dbReference type="InterPro" id="IPR029030">
    <property type="entry name" value="Caspase-like_dom_sf"/>
</dbReference>
<evidence type="ECO:0000313" key="5">
    <source>
        <dbReference type="Proteomes" id="UP000774935"/>
    </source>
</evidence>
<feature type="domain" description="Gingipain" evidence="2">
    <location>
        <begin position="408"/>
        <end position="784"/>
    </location>
</feature>
<organism evidence="4 5">
    <name type="scientific">Pontibacter populi</name>
    <dbReference type="NCBI Taxonomy" id="890055"/>
    <lineage>
        <taxon>Bacteria</taxon>
        <taxon>Pseudomonadati</taxon>
        <taxon>Bacteroidota</taxon>
        <taxon>Cytophagia</taxon>
        <taxon>Cytophagales</taxon>
        <taxon>Hymenobacteraceae</taxon>
        <taxon>Pontibacter</taxon>
    </lineage>
</organism>
<dbReference type="InterPro" id="IPR013783">
    <property type="entry name" value="Ig-like_fold"/>
</dbReference>
<dbReference type="InterPro" id="IPR001769">
    <property type="entry name" value="Gingipain"/>
</dbReference>
<dbReference type="InterPro" id="IPR039477">
    <property type="entry name" value="ILEI/PANDER_dom"/>
</dbReference>
<evidence type="ECO:0008006" key="6">
    <source>
        <dbReference type="Google" id="ProtNLM"/>
    </source>
</evidence>
<gene>
    <name evidence="4" type="ORF">KYK27_10240</name>
</gene>
<dbReference type="Gene3D" id="3.40.50.1460">
    <property type="match status" value="1"/>
</dbReference>
<proteinExistence type="predicted"/>
<dbReference type="Gene3D" id="2.60.40.10">
    <property type="entry name" value="Immunoglobulins"/>
    <property type="match status" value="1"/>
</dbReference>
<evidence type="ECO:0000313" key="4">
    <source>
        <dbReference type="EMBL" id="MBW3365425.1"/>
    </source>
</evidence>
<dbReference type="Proteomes" id="UP000774935">
    <property type="component" value="Unassembled WGS sequence"/>
</dbReference>
<sequence>MYISAALKRFCLLSLFIVISIVTAKAQTNYGNEWINYEQTYHKIKVTTTGLHQLNYTYLSQLGLEGVNPQNLQLFRRGKEVAVYIAGEQDGKLDPQDYLEFYGERNDGALDAELYKDPSHQHHQFFSLYTDTASYFLTYSSVKGKRVNQENTVANGLTPEPYFMQKALQLFTNWFYQEKVYGLIAKMPWMDEGEGYTSGPRTIAIANYKITGISNIYNSGPTPYVDFRTVGAYKEYHKLAVNIVAPNGTIRNLGRYEYDFYSSARDIKPINFNEINTDGSITMQIAPDVTETKGNAIVISYGRVTYPQKFNFNNNQHIFYTDSLRTGDFYFEFPNITSNIVAYDVTDPQNVVRIAVVPVSTNTKGIVVKNNGFMKKIVVANADKIYKPAGLEKNIRFRKIVPNAHNYIVLTNKRLMKKVSGTELRAPEQYAAYRASQAGGGYDTLLVHMDQVVDQFHYGEFSSNSIRKFMKFMSSSARPKQLFIIGKGVKYASDEYRVTYGSKFSYYHIGGRNPKVHEIDLIPTGITPSSDVFFTADFHNNSYIPKIPTGRLAATRPEDVINYLNKVKEYDAIPEGLPWRKNILQLGGGSSLPQINQIANYLRIYKSIAEGPYLGANVIEKYRQNVSEVVENINVSNEVNNGLSLLTFYGHSSPGTTDLDIGLVSSPINGYSNKGKYPVILMNGCNSGDAFIPNNRSFGEDWINTPEKGAVAFIAHSDAGEVGYLNYYSSNFYTTAFQDPQYYGKNLGEVLQKTAERAMQSSQSNIVIAMAMEMVLQGDPAVRLYAPAKPDYAAIESEADITSTVQGENLTASAESFNIILGVRNWGKAITDSVTVTVKRILADNTEMESLKVKVAPIMYSDVLNIPIDNRGIAARGMNRFEVTLDGAFEVDELNEMNNTASFQHFFPASGLIALAPVKYSIVNSKNVRVVVQTTQIEESRQGFYLEVDTTHHFNSNLKKAFAQPLGMLSTWDLNLASLGNLPDSTVYYWRARFQNYSEGEDTVYATSSFRVISDSKTGWSQSHVGQFQETDLSGFALQTKKPLWEFTSIKSDIEIRTLGGSKQFKTPDYNLIIDGRPMIHQGCSNPAGSATPRLIMVVINNKTLKLVESLVPAYACAAEPFMYDFGDLRTAANRAKLETFINAVPENFYVAAISINNVPFNDFTSTQKAALGKIGSELINSLKTGDPFAIVGQKGLAAGKAYEVTAISGEGIPANQQEIVLKTRILSNQQAGEITSPIIGPALSWGSVHHNIEKYQAGNDDYTLRVIGINAEGAATVLADNVTSKNFDISNIDAKVYPHLQLQAALSDATDRSAPQLDQWLVLYEVAPEGVIRPDLVEASSTIISDQANKGKMKVPMIFQNVSPFAFKDSLAVDVTVTGDGIDPIQKRLKLAPLAGNTSATFNFEMDTHILDGNYKLSMYVNPRIQPEQHYFNNIYVVPFKVKSRLHPIMDVAFDGVHIMDGELISPSPMVSVTVKDENRQAFLGDASGMSIVLVYPDKGEQELALDKTSELVEHVEIFPATEKSDFRVEFKPTKLEDGLYRMEIRAKDVAGKQSGISPYRINFEVENRSAITNFYPFPNPFSTKTNFIFTLTGATIPDHIKIQILTITGKVVKEIMKEELGPLRIGNNKTEYAWDGTDMYGDKLANGVYLYRVVVSRGDEMMYHKQKFGDKAFKNGYGKIYILR</sequence>
<dbReference type="EMBL" id="JAHWXQ010000002">
    <property type="protein sequence ID" value="MBW3365425.1"/>
    <property type="molecule type" value="Genomic_DNA"/>
</dbReference>
<evidence type="ECO:0000259" key="2">
    <source>
        <dbReference type="Pfam" id="PF01364"/>
    </source>
</evidence>
<feature type="signal peptide" evidence="1">
    <location>
        <begin position="1"/>
        <end position="26"/>
    </location>
</feature>
<dbReference type="Gene3D" id="2.60.40.4070">
    <property type="match status" value="1"/>
</dbReference>
<accession>A0ABS6XBR2</accession>
<evidence type="ECO:0000256" key="1">
    <source>
        <dbReference type="SAM" id="SignalP"/>
    </source>
</evidence>
<dbReference type="CDD" id="cd02258">
    <property type="entry name" value="Peptidase_C25_N"/>
    <property type="match status" value="1"/>
</dbReference>
<evidence type="ECO:0000259" key="3">
    <source>
        <dbReference type="Pfam" id="PF15711"/>
    </source>
</evidence>
<reference evidence="4 5" key="1">
    <citation type="submission" date="2021-07" db="EMBL/GenBank/DDBJ databases">
        <authorList>
            <person name="Kim M.K."/>
        </authorList>
    </citation>
    <scope>NUCLEOTIDE SEQUENCE [LARGE SCALE GENOMIC DNA]</scope>
    <source>
        <strain evidence="4 5">HLY7-15</strain>
    </source>
</reference>
<feature type="chain" id="PRO_5046386666" description="Gingipain domain-containing protein" evidence="1">
    <location>
        <begin position="27"/>
        <end position="1686"/>
    </location>
</feature>
<dbReference type="Pfam" id="PF01364">
    <property type="entry name" value="Peptidase_C25"/>
    <property type="match status" value="1"/>
</dbReference>
<comment type="caution">
    <text evidence="4">The sequence shown here is derived from an EMBL/GenBank/DDBJ whole genome shotgun (WGS) entry which is preliminary data.</text>
</comment>
<keyword evidence="5" id="KW-1185">Reference proteome</keyword>
<feature type="domain" description="ILEI/PANDER" evidence="3">
    <location>
        <begin position="1124"/>
        <end position="1196"/>
    </location>
</feature>
<keyword evidence="1" id="KW-0732">Signal</keyword>